<feature type="chain" id="PRO_5003227756" description="DUF4440 domain-containing protein" evidence="1">
    <location>
        <begin position="25"/>
        <end position="144"/>
    </location>
</feature>
<keyword evidence="1" id="KW-0732">Signal</keyword>
<dbReference type="EMBL" id="CP002447">
    <property type="protein sequence ID" value="ADV10365.1"/>
    <property type="molecule type" value="Genomic_DNA"/>
</dbReference>
<dbReference type="Proteomes" id="UP000007471">
    <property type="component" value="Chromosome"/>
</dbReference>
<dbReference type="PATRIC" id="fig|765698.3.peg.1637"/>
<dbReference type="OrthoDB" id="5455653at2"/>
<reference evidence="3" key="1">
    <citation type="submission" date="2011-01" db="EMBL/GenBank/DDBJ databases">
        <title>Complete sequence of chromosome of Mesorhizobium ciceri bv. biserrulae WSM1271.</title>
        <authorList>
            <person name="Lucas S."/>
            <person name="Copeland A."/>
            <person name="Lapidus A."/>
            <person name="Cheng J.-F."/>
            <person name="Goodwin L."/>
            <person name="Pitluck S."/>
            <person name="Teshima H."/>
            <person name="Detter J.C."/>
            <person name="Han C."/>
            <person name="Tapia R."/>
            <person name="Land M."/>
            <person name="Hauser L."/>
            <person name="Kyrpides N."/>
            <person name="Ivanova N."/>
            <person name="Nandasena K."/>
            <person name="Reeve W.G."/>
            <person name="Howieson J.G."/>
            <person name="O'Hara G."/>
            <person name="Tiwari R.P."/>
            <person name="Woyke T."/>
        </authorList>
    </citation>
    <scope>NUCLEOTIDE SEQUENCE [LARGE SCALE GENOMIC DNA]</scope>
    <source>
        <strain evidence="3">HAMBI 2942 / LMG 23838 / WSM1271</strain>
    </source>
</reference>
<evidence type="ECO:0000313" key="3">
    <source>
        <dbReference type="Proteomes" id="UP000007471"/>
    </source>
</evidence>
<dbReference type="STRING" id="765698.Mesci_1202"/>
<dbReference type="KEGG" id="mci:Mesci_1202"/>
<accession>E8TLY0</accession>
<dbReference type="AlphaFoldDB" id="E8TLY0"/>
<proteinExistence type="predicted"/>
<evidence type="ECO:0008006" key="4">
    <source>
        <dbReference type="Google" id="ProtNLM"/>
    </source>
</evidence>
<gene>
    <name evidence="2" type="ordered locus">Mesci_1202</name>
</gene>
<organism evidence="2 3">
    <name type="scientific">Mesorhizobium ciceri biovar biserrulae (strain HAMBI 2942 / LMG 23838 / WSM1271)</name>
    <dbReference type="NCBI Taxonomy" id="765698"/>
    <lineage>
        <taxon>Bacteria</taxon>
        <taxon>Pseudomonadati</taxon>
        <taxon>Pseudomonadota</taxon>
        <taxon>Alphaproteobacteria</taxon>
        <taxon>Hyphomicrobiales</taxon>
        <taxon>Phyllobacteriaceae</taxon>
        <taxon>Mesorhizobium</taxon>
    </lineage>
</organism>
<evidence type="ECO:0000256" key="1">
    <source>
        <dbReference type="SAM" id="SignalP"/>
    </source>
</evidence>
<dbReference type="HOGENOM" id="CLU_123359_0_0_5"/>
<protein>
    <recommendedName>
        <fullName evidence="4">DUF4440 domain-containing protein</fullName>
    </recommendedName>
</protein>
<sequence length="144" mass="15508" precursor="true">MRRSLFMLVSAALLSTAVAGPAAAQTAAETNQTLDALFGSHTTYQQFFDKLQKAVSAGDKQTVASMIDYPFRARIGGKAIKINDAAHFVTDYDKIVTAKVKQTVLKQTYPTLFANWQGVSIGDGEVWFSGVGDGNTIKITAIND</sequence>
<feature type="signal peptide" evidence="1">
    <location>
        <begin position="1"/>
        <end position="24"/>
    </location>
</feature>
<dbReference type="eggNOG" id="ENOG5032WUH">
    <property type="taxonomic scope" value="Bacteria"/>
</dbReference>
<evidence type="ECO:0000313" key="2">
    <source>
        <dbReference type="EMBL" id="ADV10365.1"/>
    </source>
</evidence>
<name>E8TLY0_MESCW</name>